<evidence type="ECO:0000313" key="2">
    <source>
        <dbReference type="Proteomes" id="UP000501656"/>
    </source>
</evidence>
<dbReference type="Proteomes" id="UP000501656">
    <property type="component" value="Segment"/>
</dbReference>
<gene>
    <name evidence="1" type="ORF">goonie_65</name>
</gene>
<protein>
    <submittedName>
        <fullName evidence="1">Uncharacterized protein</fullName>
    </submittedName>
</protein>
<proteinExistence type="predicted"/>
<name>A0A6H2A9X6_9CAUD</name>
<evidence type="ECO:0000313" key="1">
    <source>
        <dbReference type="EMBL" id="QJB23068.1"/>
    </source>
</evidence>
<accession>A0A6H2A9X6</accession>
<reference evidence="2" key="1">
    <citation type="submission" date="2020-03" db="EMBL/GenBank/DDBJ databases">
        <authorList>
            <person name="Olsen N.S."/>
            <person name="Forero-Junco L."/>
            <person name="Kot W."/>
            <person name="Hansen L."/>
        </authorList>
    </citation>
    <scope>NUCLEOTIDE SEQUENCE [LARGE SCALE GENOMIC DNA]</scope>
</reference>
<organism evidence="1 2">
    <name type="scientific">Pseudomonas phage goonie</name>
    <dbReference type="NCBI Taxonomy" id="2719837"/>
    <lineage>
        <taxon>Viruses</taxon>
        <taxon>Duplodnaviria</taxon>
        <taxon>Heunggongvirae</taxon>
        <taxon>Uroviricota</taxon>
        <taxon>Caudoviricetes</taxon>
        <taxon>Lindbergviridae</taxon>
        <taxon>Pbunavirus</taxon>
        <taxon>Pbunavirus LMA2</taxon>
    </lineage>
</organism>
<sequence length="66" mass="7614">MDGLLACEGIISKLIEEGNTFRLNFSKYFSFGKVQTPGNLFMFAKFQLLRKNNKYSIARVMPVYIN</sequence>
<dbReference type="EMBL" id="MT133561">
    <property type="protein sequence ID" value="QJB23068.1"/>
    <property type="molecule type" value="Genomic_DNA"/>
</dbReference>